<dbReference type="EMBL" id="JH611165">
    <property type="protein sequence ID" value="EJP73671.1"/>
    <property type="molecule type" value="Genomic_DNA"/>
</dbReference>
<evidence type="ECO:0000313" key="6">
    <source>
        <dbReference type="EMBL" id="EJP73671.1"/>
    </source>
</evidence>
<name>J5KPV2_9GAMM</name>
<dbReference type="InterPro" id="IPR051288">
    <property type="entry name" value="Serum_paraoxonase/arylesterase"/>
</dbReference>
<dbReference type="PANTHER" id="PTHR11799:SF12">
    <property type="entry name" value="PARAOXONASE-RELATED"/>
    <property type="match status" value="1"/>
</dbReference>
<gene>
    <name evidence="6" type="ORF">NT02SARS_0059</name>
</gene>
<reference evidence="6 7" key="1">
    <citation type="journal article" date="2012" name="ISME J.">
        <title>Genomic insights to SAR86, an abundant and uncultivated marine bacterial lineage.</title>
        <authorList>
            <person name="Dupont C.L."/>
            <person name="Rusch D.B."/>
            <person name="Yooseph S."/>
            <person name="Lombardo M.J."/>
            <person name="Richter R.A."/>
            <person name="Valas R."/>
            <person name="Novotny M."/>
            <person name="Yee-Greenbaum J."/>
            <person name="Selengut J.D."/>
            <person name="Haft D.H."/>
            <person name="Halpern A.L."/>
            <person name="Lasken R.S."/>
            <person name="Nealson K."/>
            <person name="Friedman R."/>
            <person name="Venter J.C."/>
        </authorList>
    </citation>
    <scope>NUCLEOTIDE SEQUENCE [LARGE SCALE GENOMIC DNA]</scope>
</reference>
<evidence type="ECO:0000256" key="5">
    <source>
        <dbReference type="SAM" id="Phobius"/>
    </source>
</evidence>
<evidence type="ECO:0000313" key="7">
    <source>
        <dbReference type="Proteomes" id="UP000010116"/>
    </source>
</evidence>
<feature type="transmembrane region" description="Helical" evidence="5">
    <location>
        <begin position="62"/>
        <end position="82"/>
    </location>
</feature>
<evidence type="ECO:0000256" key="4">
    <source>
        <dbReference type="ARBA" id="ARBA00023180"/>
    </source>
</evidence>
<dbReference type="AlphaFoldDB" id="J5KPV2"/>
<comment type="similarity">
    <text evidence="1">Belongs to the paraoxonase family.</text>
</comment>
<evidence type="ECO:0000256" key="3">
    <source>
        <dbReference type="ARBA" id="ARBA00023157"/>
    </source>
</evidence>
<dbReference type="GO" id="GO:0004064">
    <property type="term" value="F:arylesterase activity"/>
    <property type="evidence" value="ECO:0007669"/>
    <property type="project" value="InterPro"/>
</dbReference>
<accession>J5KPV2</accession>
<keyword evidence="5" id="KW-1133">Transmembrane helix</keyword>
<dbReference type="InterPro" id="IPR011042">
    <property type="entry name" value="6-blade_b-propeller_TolB-like"/>
</dbReference>
<keyword evidence="4" id="KW-0325">Glycoprotein</keyword>
<dbReference type="Gene3D" id="2.120.10.30">
    <property type="entry name" value="TolB, C-terminal domain"/>
    <property type="match status" value="1"/>
</dbReference>
<organism evidence="6 7">
    <name type="scientific">SAR86 cluster bacterium SAR86B</name>
    <dbReference type="NCBI Taxonomy" id="1123867"/>
    <lineage>
        <taxon>Bacteria</taxon>
        <taxon>Pseudomonadati</taxon>
        <taxon>Pseudomonadota</taxon>
        <taxon>Gammaproteobacteria</taxon>
        <taxon>SAR86 cluster</taxon>
    </lineage>
</organism>
<protein>
    <submittedName>
        <fullName evidence="6">Arylesterase superfamily</fullName>
    </submittedName>
</protein>
<dbReference type="PANTHER" id="PTHR11799">
    <property type="entry name" value="PARAOXONASE"/>
    <property type="match status" value="1"/>
</dbReference>
<dbReference type="InterPro" id="IPR002640">
    <property type="entry name" value="Arylesterase"/>
</dbReference>
<evidence type="ECO:0000256" key="1">
    <source>
        <dbReference type="ARBA" id="ARBA00008595"/>
    </source>
</evidence>
<proteinExistence type="inferred from homology"/>
<dbReference type="HOGENOM" id="CLU_653618_0_0_6"/>
<evidence type="ECO:0000256" key="2">
    <source>
        <dbReference type="ARBA" id="ARBA00022801"/>
    </source>
</evidence>
<keyword evidence="3" id="KW-1015">Disulfide bond</keyword>
<dbReference type="SUPFAM" id="SSF63829">
    <property type="entry name" value="Calcium-dependent phosphotriesterase"/>
    <property type="match status" value="1"/>
</dbReference>
<dbReference type="Proteomes" id="UP000010116">
    <property type="component" value="Unassembled WGS sequence"/>
</dbReference>
<dbReference type="Pfam" id="PF01731">
    <property type="entry name" value="Arylesterase"/>
    <property type="match status" value="1"/>
</dbReference>
<keyword evidence="5" id="KW-0812">Transmembrane</keyword>
<keyword evidence="5" id="KW-0472">Membrane</keyword>
<feature type="transmembrane region" description="Helical" evidence="5">
    <location>
        <begin position="30"/>
        <end position="50"/>
    </location>
</feature>
<keyword evidence="2" id="KW-0378">Hydrolase</keyword>
<sequence>MGIGIALFGIFIIYISTNQADWNEVMWRLTTLILGLLLILRGILMSLLGDKLYKLLDVFERHYYKLTIPISVILISISALVISRDYLGEIPNIEECVSTGEIEIVCGVSNPEDMVYFEKEHLILMSEFGGIKPYSPDNISGSFKFYNINTNKFINANIEYGANDWGSKNCFRDKNSSFGPHGIDLVKRDDDIYQLGVVNHVPNESIEFFEVDLSKLEPKLIWRGCIDAPETAYFNDISFKNQDEFFVTHMYSRSISIPKWMLASLLKSNTGYVYYWNSKDFQKVNKSDGGQPNGVLYDKDKDILYVAYNQSDEIRRFNISKGEVDSNFIQSPDNITLKDGQLLLTALDFQPLDGLSCLETNKNCSLPFSIIKMDADSLEILKKYSYKKTSFGLPTVALLIENKIFVGSFHSDRIALIQER</sequence>